<sequence length="81" mass="9300">MINSGSTWGEVYSPFYDLLRNGRNGRVFIFPPCCVVNTCLTSNHQPNHYHHQKADALSVFNEMTSLKSDAFYTQPQHKHQS</sequence>
<reference evidence="1" key="1">
    <citation type="submission" date="2021-06" db="EMBL/GenBank/DDBJ databases">
        <authorList>
            <person name="Hodson N. C."/>
            <person name="Mongue J. A."/>
            <person name="Jaron S. K."/>
        </authorList>
    </citation>
    <scope>NUCLEOTIDE SEQUENCE</scope>
</reference>
<gene>
    <name evidence="1" type="ORF">AFUS01_LOCUS18307</name>
</gene>
<organism evidence="1 2">
    <name type="scientific">Allacma fusca</name>
    <dbReference type="NCBI Taxonomy" id="39272"/>
    <lineage>
        <taxon>Eukaryota</taxon>
        <taxon>Metazoa</taxon>
        <taxon>Ecdysozoa</taxon>
        <taxon>Arthropoda</taxon>
        <taxon>Hexapoda</taxon>
        <taxon>Collembola</taxon>
        <taxon>Symphypleona</taxon>
        <taxon>Sminthuridae</taxon>
        <taxon>Allacma</taxon>
    </lineage>
</organism>
<proteinExistence type="predicted"/>
<name>A0A8J2K4X7_9HEXA</name>
<dbReference type="EMBL" id="CAJVCH010181285">
    <property type="protein sequence ID" value="CAG7729609.1"/>
    <property type="molecule type" value="Genomic_DNA"/>
</dbReference>
<keyword evidence="2" id="KW-1185">Reference proteome</keyword>
<protein>
    <submittedName>
        <fullName evidence="1">Uncharacterized protein</fullName>
    </submittedName>
</protein>
<dbReference type="AlphaFoldDB" id="A0A8J2K4X7"/>
<comment type="caution">
    <text evidence="1">The sequence shown here is derived from an EMBL/GenBank/DDBJ whole genome shotgun (WGS) entry which is preliminary data.</text>
</comment>
<dbReference type="Proteomes" id="UP000708208">
    <property type="component" value="Unassembled WGS sequence"/>
</dbReference>
<evidence type="ECO:0000313" key="2">
    <source>
        <dbReference type="Proteomes" id="UP000708208"/>
    </source>
</evidence>
<evidence type="ECO:0000313" key="1">
    <source>
        <dbReference type="EMBL" id="CAG7729609.1"/>
    </source>
</evidence>
<accession>A0A8J2K4X7</accession>